<accession>A0A6P0HM75</accession>
<reference evidence="2 3" key="1">
    <citation type="journal article" date="2014" name="Int. J. Syst. Evol. Microbiol.">
        <title>Nocardioides zeae sp. nov., isolated from the stem of Zea mays.</title>
        <authorList>
            <person name="Glaeser S.P."/>
            <person name="McInroy J.A."/>
            <person name="Busse H.J."/>
            <person name="Kampfer P."/>
        </authorList>
    </citation>
    <scope>NUCLEOTIDE SEQUENCE [LARGE SCALE GENOMIC DNA]</scope>
    <source>
        <strain evidence="2 3">JCM 30728</strain>
    </source>
</reference>
<dbReference type="GO" id="GO:0016020">
    <property type="term" value="C:membrane"/>
    <property type="evidence" value="ECO:0007669"/>
    <property type="project" value="TreeGrafter"/>
</dbReference>
<dbReference type="AlphaFoldDB" id="A0A6P0HM75"/>
<dbReference type="Gene3D" id="3.40.50.1820">
    <property type="entry name" value="alpha/beta hydrolase"/>
    <property type="match status" value="1"/>
</dbReference>
<protein>
    <submittedName>
        <fullName evidence="2">Alpha/beta hydrolase</fullName>
    </submittedName>
</protein>
<sequence length="323" mass="35659">MALTAEGIIEVPGMSSLWARLGNGAKAHYMFAGEDGPAVVLLHGGLPGSSGAAGWRFTATALAEAGFRVYCPDMPGFGLSDPAEQYRPRGLHDHVDFIQDFVDAVGLDTFHIAGNSMGCMNTVSYVTAHPERVRSYILIAGDIGDIVDDQEKPRGRLDLSFYDGSREGMRKMMAAILHRPETVSEDLVEMRYQAASRHAEGYKILLPNIHAFANFAEWSDPNLKARMSTKGRFDQMTIPGLYLYGRQDILTPVEWGYVQEDRLPNVQFFYPDDCGHQGQTDRPDLFNPVFVEFFRDGQVSRATADAAGVSDRRPEISAYVAPA</sequence>
<keyword evidence="2" id="KW-0378">Hydrolase</keyword>
<comment type="caution">
    <text evidence="2">The sequence shown here is derived from an EMBL/GenBank/DDBJ whole genome shotgun (WGS) entry which is preliminary data.</text>
</comment>
<dbReference type="Pfam" id="PF00561">
    <property type="entry name" value="Abhydrolase_1"/>
    <property type="match status" value="1"/>
</dbReference>
<dbReference type="GO" id="GO:0016787">
    <property type="term" value="F:hydrolase activity"/>
    <property type="evidence" value="ECO:0007669"/>
    <property type="project" value="UniProtKB-KW"/>
</dbReference>
<feature type="domain" description="AB hydrolase-1" evidence="1">
    <location>
        <begin position="39"/>
        <end position="282"/>
    </location>
</feature>
<gene>
    <name evidence="2" type="ORF">G3T38_15715</name>
</gene>
<evidence type="ECO:0000313" key="3">
    <source>
        <dbReference type="Proteomes" id="UP000468687"/>
    </source>
</evidence>
<dbReference type="PRINTS" id="PR00111">
    <property type="entry name" value="ABHYDROLASE"/>
</dbReference>
<dbReference type="PRINTS" id="PR00412">
    <property type="entry name" value="EPOXHYDRLASE"/>
</dbReference>
<dbReference type="InterPro" id="IPR029058">
    <property type="entry name" value="AB_hydrolase_fold"/>
</dbReference>
<dbReference type="PANTHER" id="PTHR43798:SF33">
    <property type="entry name" value="HYDROLASE, PUTATIVE (AFU_ORTHOLOGUE AFUA_2G14860)-RELATED"/>
    <property type="match status" value="1"/>
</dbReference>
<evidence type="ECO:0000313" key="2">
    <source>
        <dbReference type="EMBL" id="NEN79721.1"/>
    </source>
</evidence>
<dbReference type="Proteomes" id="UP000468687">
    <property type="component" value="Unassembled WGS sequence"/>
</dbReference>
<dbReference type="PANTHER" id="PTHR43798">
    <property type="entry name" value="MONOACYLGLYCEROL LIPASE"/>
    <property type="match status" value="1"/>
</dbReference>
<evidence type="ECO:0000259" key="1">
    <source>
        <dbReference type="Pfam" id="PF00561"/>
    </source>
</evidence>
<dbReference type="InterPro" id="IPR050266">
    <property type="entry name" value="AB_hydrolase_sf"/>
</dbReference>
<name>A0A6P0HM75_9ACTN</name>
<dbReference type="InterPro" id="IPR000639">
    <property type="entry name" value="Epox_hydrolase-like"/>
</dbReference>
<dbReference type="InterPro" id="IPR000073">
    <property type="entry name" value="AB_hydrolase_1"/>
</dbReference>
<organism evidence="2 3">
    <name type="scientific">Nocardioides zeae</name>
    <dbReference type="NCBI Taxonomy" id="1457234"/>
    <lineage>
        <taxon>Bacteria</taxon>
        <taxon>Bacillati</taxon>
        <taxon>Actinomycetota</taxon>
        <taxon>Actinomycetes</taxon>
        <taxon>Propionibacteriales</taxon>
        <taxon>Nocardioidaceae</taxon>
        <taxon>Nocardioides</taxon>
    </lineage>
</organism>
<dbReference type="EMBL" id="JAAGXA010000011">
    <property type="protein sequence ID" value="NEN79721.1"/>
    <property type="molecule type" value="Genomic_DNA"/>
</dbReference>
<proteinExistence type="predicted"/>
<dbReference type="SUPFAM" id="SSF53474">
    <property type="entry name" value="alpha/beta-Hydrolases"/>
    <property type="match status" value="1"/>
</dbReference>
<keyword evidence="3" id="KW-1185">Reference proteome</keyword>
<dbReference type="RefSeq" id="WP_163773261.1">
    <property type="nucleotide sequence ID" value="NZ_JAAGXA010000011.1"/>
</dbReference>